<dbReference type="Proteomes" id="UP000013167">
    <property type="component" value="Unassembled WGS sequence"/>
</dbReference>
<sequence>MTVEVNYQGMAALKGACEDQKAAFATMGTFFTANCGSDKFSSIPVLTLFSPIYSDAARDVTDGLSKATATAGGFGETIASNVKQYRQDDVDSSSTLKGTWKVDNDYTPPPMAEGPGAVLPYNANVRSGAQWGSYPFDGAMERNWRGNPLDTHLPGPKFIGGRGGFGDLVGTYYDGKDAINAADSMGNALKDNRSYEDFESGGSGIDGNTPVLKNRQSGAINLFDVSSALTPVSGMNTGPLIEELKGELGGIVGGINWVLEKMGIHLLDAILGPIAGSFSDADAVRGNLDRMGSCSRALGVNFGEIAGAVDSSWRAPSATKATSAFQKTATACERQGDGLTLMAQQVGHFMTATFEGVKLAVGIVGMVIDELLSVPIAKVLGWILTGAAKVKRWISLLRRAIELIDKLKDIIPPLLVAARGFSRMAIAFKLLMRTLNIGAHVNAGSNVDNTADAVY</sequence>
<dbReference type="AlphaFoldDB" id="N0E2U9"/>
<keyword evidence="3" id="KW-1185">Reference proteome</keyword>
<dbReference type="RefSeq" id="WP_010851028.1">
    <property type="nucleotide sequence ID" value="NZ_HF570956.1"/>
</dbReference>
<dbReference type="EMBL" id="CAIZ01000155">
    <property type="protein sequence ID" value="CCH71197.1"/>
    <property type="molecule type" value="Genomic_DNA"/>
</dbReference>
<evidence type="ECO:0000313" key="2">
    <source>
        <dbReference type="EMBL" id="CCH71197.1"/>
    </source>
</evidence>
<name>N0E2U9_9MICO</name>
<dbReference type="eggNOG" id="COG4842">
    <property type="taxonomic scope" value="Bacteria"/>
</dbReference>
<comment type="caution">
    <text evidence="2">The sequence shown here is derived from an EMBL/GenBank/DDBJ whole genome shotgun (WGS) entry which is preliminary data.</text>
</comment>
<accession>N0E2U9</accession>
<protein>
    <submittedName>
        <fullName evidence="2">Uncharacterized protein</fullName>
    </submittedName>
</protein>
<evidence type="ECO:0000313" key="3">
    <source>
        <dbReference type="Proteomes" id="UP000013167"/>
    </source>
</evidence>
<gene>
    <name evidence="2" type="ORF">BN10_820033</name>
</gene>
<proteinExistence type="predicted"/>
<feature type="region of interest" description="Disordered" evidence="1">
    <location>
        <begin position="85"/>
        <end position="109"/>
    </location>
</feature>
<organism evidence="2 3">
    <name type="scientific">Phycicoccus elongatus Lp2</name>
    <dbReference type="NCBI Taxonomy" id="1193181"/>
    <lineage>
        <taxon>Bacteria</taxon>
        <taxon>Bacillati</taxon>
        <taxon>Actinomycetota</taxon>
        <taxon>Actinomycetes</taxon>
        <taxon>Micrococcales</taxon>
        <taxon>Intrasporangiaceae</taxon>
        <taxon>Phycicoccus</taxon>
    </lineage>
</organism>
<dbReference type="OrthoDB" id="4842689at2"/>
<evidence type="ECO:0000256" key="1">
    <source>
        <dbReference type="SAM" id="MobiDB-lite"/>
    </source>
</evidence>
<dbReference type="HOGENOM" id="CLU_601195_0_0_11"/>
<reference evidence="2 3" key="1">
    <citation type="journal article" date="2013" name="ISME J.">
        <title>A metabolic model for members of the genus Tetrasphaera involved in enhanced biological phosphorus removal.</title>
        <authorList>
            <person name="Kristiansen R."/>
            <person name="Nguyen H.T.T."/>
            <person name="Saunders A.M."/>
            <person name="Nielsen J.L."/>
            <person name="Wimmer R."/>
            <person name="Le V.Q."/>
            <person name="McIlroy S.J."/>
            <person name="Petrovski S."/>
            <person name="Seviour R.J."/>
            <person name="Calteau A."/>
            <person name="Nielsen K.L."/>
            <person name="Nielsen P.H."/>
        </authorList>
    </citation>
    <scope>NUCLEOTIDE SEQUENCE [LARGE SCALE GENOMIC DNA]</scope>
    <source>
        <strain evidence="2 3">Lp2</strain>
    </source>
</reference>
<dbReference type="STRING" id="1193181.BN10_820033"/>